<dbReference type="Proteomes" id="UP000828511">
    <property type="component" value="Segment"/>
</dbReference>
<keyword evidence="6 9" id="KW-0238">DNA-binding</keyword>
<dbReference type="InterPro" id="IPR010998">
    <property type="entry name" value="Integrase_recombinase_N"/>
</dbReference>
<comment type="similarity">
    <text evidence="1">Belongs to the 'phage' integrase family.</text>
</comment>
<evidence type="ECO:0000256" key="7">
    <source>
        <dbReference type="ARBA" id="ARBA00023172"/>
    </source>
</evidence>
<keyword evidence="8" id="KW-1160">Virus entry into host cell</keyword>
<evidence type="ECO:0000259" key="10">
    <source>
        <dbReference type="PROSITE" id="PS51898"/>
    </source>
</evidence>
<proteinExistence type="inferred from homology"/>
<dbReference type="KEGG" id="vg:77929589"/>
<keyword evidence="13" id="KW-1185">Reference proteome</keyword>
<keyword evidence="4" id="KW-0378">Hydrolase</keyword>
<dbReference type="PANTHER" id="PTHR30349:SF64">
    <property type="entry name" value="PROPHAGE INTEGRASE INTD-RELATED"/>
    <property type="match status" value="1"/>
</dbReference>
<evidence type="ECO:0000256" key="5">
    <source>
        <dbReference type="ARBA" id="ARBA00022908"/>
    </source>
</evidence>
<keyword evidence="3" id="KW-0808">Transferase</keyword>
<dbReference type="SUPFAM" id="SSF56349">
    <property type="entry name" value="DNA breaking-rejoining enzymes"/>
    <property type="match status" value="1"/>
</dbReference>
<dbReference type="GO" id="GO:0015074">
    <property type="term" value="P:DNA integration"/>
    <property type="evidence" value="ECO:0007669"/>
    <property type="project" value="UniProtKB-KW"/>
</dbReference>
<dbReference type="PROSITE" id="PS51900">
    <property type="entry name" value="CB"/>
    <property type="match status" value="1"/>
</dbReference>
<dbReference type="PROSITE" id="PS51898">
    <property type="entry name" value="TYR_RECOMBINASE"/>
    <property type="match status" value="1"/>
</dbReference>
<dbReference type="GeneID" id="77929589"/>
<dbReference type="RefSeq" id="YP_010653753.1">
    <property type="nucleotide sequence ID" value="NC_070802.1"/>
</dbReference>
<dbReference type="GO" id="GO:0044826">
    <property type="term" value="P:viral genome integration into host DNA"/>
    <property type="evidence" value="ECO:0007669"/>
    <property type="project" value="UniProtKB-KW"/>
</dbReference>
<evidence type="ECO:0000313" key="12">
    <source>
        <dbReference type="EMBL" id="QYW00764.1"/>
    </source>
</evidence>
<dbReference type="GO" id="GO:0006310">
    <property type="term" value="P:DNA recombination"/>
    <property type="evidence" value="ECO:0007669"/>
    <property type="project" value="UniProtKB-KW"/>
</dbReference>
<keyword evidence="7" id="KW-0233">DNA recombination</keyword>
<keyword evidence="8" id="KW-1179">Viral genome integration</keyword>
<dbReference type="GO" id="GO:0016740">
    <property type="term" value="F:transferase activity"/>
    <property type="evidence" value="ECO:0007669"/>
    <property type="project" value="UniProtKB-KW"/>
</dbReference>
<evidence type="ECO:0000256" key="1">
    <source>
        <dbReference type="ARBA" id="ARBA00008857"/>
    </source>
</evidence>
<dbReference type="InterPro" id="IPR002104">
    <property type="entry name" value="Integrase_catalytic"/>
</dbReference>
<evidence type="ECO:0000256" key="6">
    <source>
        <dbReference type="ARBA" id="ARBA00023125"/>
    </source>
</evidence>
<dbReference type="InterPro" id="IPR011010">
    <property type="entry name" value="DNA_brk_join_enz"/>
</dbReference>
<evidence type="ECO:0000256" key="3">
    <source>
        <dbReference type="ARBA" id="ARBA00022679"/>
    </source>
</evidence>
<name>A0AAE7WKK0_9CAUD</name>
<dbReference type="Pfam" id="PF00589">
    <property type="entry name" value="Phage_integrase"/>
    <property type="match status" value="1"/>
</dbReference>
<evidence type="ECO:0000256" key="9">
    <source>
        <dbReference type="PROSITE-ProRule" id="PRU01248"/>
    </source>
</evidence>
<evidence type="ECO:0000259" key="11">
    <source>
        <dbReference type="PROSITE" id="PS51900"/>
    </source>
</evidence>
<accession>A0AAE7WKK0</accession>
<dbReference type="CDD" id="cd01189">
    <property type="entry name" value="INT_ICEBs1_C_like"/>
    <property type="match status" value="1"/>
</dbReference>
<dbReference type="GO" id="GO:0003677">
    <property type="term" value="F:DNA binding"/>
    <property type="evidence" value="ECO:0007669"/>
    <property type="project" value="UniProtKB-UniRule"/>
</dbReference>
<protein>
    <recommendedName>
        <fullName evidence="2">Integrase</fullName>
    </recommendedName>
</protein>
<gene>
    <name evidence="12" type="primary">36</name>
    <name evidence="12" type="ORF">SEA_SAHARA_36</name>
</gene>
<evidence type="ECO:0000256" key="2">
    <source>
        <dbReference type="ARBA" id="ARBA00016082"/>
    </source>
</evidence>
<keyword evidence="5" id="KW-0229">DNA integration</keyword>
<dbReference type="InterPro" id="IPR013762">
    <property type="entry name" value="Integrase-like_cat_sf"/>
</dbReference>
<dbReference type="Gene3D" id="1.10.443.10">
    <property type="entry name" value="Intergrase catalytic core"/>
    <property type="match status" value="1"/>
</dbReference>
<dbReference type="GO" id="GO:0075713">
    <property type="term" value="P:establishment of integrated proviral latency"/>
    <property type="evidence" value="ECO:0007669"/>
    <property type="project" value="UniProtKB-KW"/>
</dbReference>
<reference evidence="12 13" key="1">
    <citation type="submission" date="2021-05" db="EMBL/GenBank/DDBJ databases">
        <authorList>
            <person name="Bagwell C."/>
            <person name="Beedle A."/>
            <person name="Blaisdell S."/>
            <person name="Block C."/>
            <person name="Gerald A."/>
            <person name="Gray C."/>
            <person name="Koyama J."/>
            <person name="Lamp J."/>
            <person name="Luna N."/>
            <person name="Orndorff L."/>
            <person name="Puzon N."/>
            <person name="Rednoske V."/>
            <person name="Sachdev A."/>
            <person name="Slattery C."/>
            <person name="Soto C."/>
            <person name="Southam K."/>
            <person name="Spino T."/>
            <person name="Vengrovski G."/>
            <person name="Workman H."/>
            <person name="Garay G."/>
            <person name="Gogue-Garcia S."/>
            <person name="Kaino A."/>
            <person name="Keller A."/>
            <person name="Larson N."/>
            <person name="Malasarte N."/>
            <person name="Mcnees T."/>
            <person name="Mumford T."/>
            <person name="Munoz L."/>
            <person name="Orr C."/>
            <person name="Quinby H."/>
            <person name="Ragsdale M."/>
            <person name="Rodriguez Y."/>
            <person name="Senk M."/>
            <person name="Shuravloff H."/>
            <person name="Walker A."/>
            <person name="Whybark B."/>
            <person name="Stark B."/>
            <person name="Hinz J.M."/>
            <person name="Davis W.B."/>
            <person name="Riley H.L."/>
            <person name="Zack K.M."/>
            <person name="Garlena R.A."/>
            <person name="Russell D.A."/>
            <person name="Jacobs-Sera D."/>
            <person name="Hatfull G.F."/>
        </authorList>
    </citation>
    <scope>NUCLEOTIDE SEQUENCE [LARGE SCALE GENOMIC DNA]</scope>
</reference>
<sequence length="399" mass="43810">MAVQVRDLICTAHIIGNHFRVPALVDWLHGSPSRRLQSAMKASISSRTLASGREVVRVRWREQGKQKIQTFHDAPSAEIFRRNVEKFGPARAYEIAGVIDSTPAAEETLAQAATHHIAHLTGVESGTIHKYERYVANDLAEIGQLPLLAITDIVVAGWVHYLQHERKNSGKTIANKHGFLFAVFERAKREGKVPANPCERTRLPRKDAASEPVFLTRSQFDEILGELPERYRPLVTWLVATGMRFGEATAIQVGDINPTAKTARITRAWKYTGRAQTVLGPPKSKAGRRTINLAPQALAVVDLDRPATDLAFATTRGGQIRYPAFFESWSDAVKAVGIDCSPHDLRHTCASWMIAAGVPLPVIQAHLGHESITVTIGVYGHLDRSSHESAAAAIGQMLA</sequence>
<feature type="domain" description="Core-binding (CB)" evidence="11">
    <location>
        <begin position="107"/>
        <end position="188"/>
    </location>
</feature>
<evidence type="ECO:0000256" key="8">
    <source>
        <dbReference type="ARBA" id="ARBA00023195"/>
    </source>
</evidence>
<dbReference type="Gene3D" id="1.10.150.130">
    <property type="match status" value="1"/>
</dbReference>
<evidence type="ECO:0000313" key="13">
    <source>
        <dbReference type="Proteomes" id="UP000828511"/>
    </source>
</evidence>
<dbReference type="GO" id="GO:0016787">
    <property type="term" value="F:hydrolase activity"/>
    <property type="evidence" value="ECO:0007669"/>
    <property type="project" value="UniProtKB-KW"/>
</dbReference>
<dbReference type="PANTHER" id="PTHR30349">
    <property type="entry name" value="PHAGE INTEGRASE-RELATED"/>
    <property type="match status" value="1"/>
</dbReference>
<dbReference type="InterPro" id="IPR050090">
    <property type="entry name" value="Tyrosine_recombinase_XerCD"/>
</dbReference>
<feature type="domain" description="Tyr recombinase" evidence="10">
    <location>
        <begin position="210"/>
        <end position="393"/>
    </location>
</feature>
<dbReference type="EMBL" id="MZ171371">
    <property type="protein sequence ID" value="QYW00764.1"/>
    <property type="molecule type" value="Genomic_DNA"/>
</dbReference>
<organism evidence="12 13">
    <name type="scientific">Gordonia phage Sahara</name>
    <dbReference type="NCBI Taxonomy" id="2859488"/>
    <lineage>
        <taxon>Viruses</taxon>
        <taxon>Duplodnaviria</taxon>
        <taxon>Heunggongvirae</taxon>
        <taxon>Uroviricota</taxon>
        <taxon>Caudoviricetes</taxon>
        <taxon>Attisvirus</taxon>
        <taxon>Attisvirus sahara</taxon>
    </lineage>
</organism>
<evidence type="ECO:0000256" key="4">
    <source>
        <dbReference type="ARBA" id="ARBA00022801"/>
    </source>
</evidence>
<dbReference type="InterPro" id="IPR044068">
    <property type="entry name" value="CB"/>
</dbReference>